<protein>
    <submittedName>
        <fullName evidence="1">Uncharacterized protein</fullName>
    </submittedName>
</protein>
<sequence length="130" mass="13443">MVGRAYQTVSNESSRSRYGGEEATRLVNCRIIPSIAGSFCSVSVCSSVEQRSLAVKPALTNSGSVTSLAECVSDDCSTGSIPMRRGMGSSSPSSGSSMSKMLLSLLALTRSMPELSSEGCDPVSLFASTA</sequence>
<name>A0A6M2CVG9_RHIMP</name>
<accession>A0A6M2CVG9</accession>
<organism evidence="1">
    <name type="scientific">Rhipicephalus microplus</name>
    <name type="common">Cattle tick</name>
    <name type="synonym">Boophilus microplus</name>
    <dbReference type="NCBI Taxonomy" id="6941"/>
    <lineage>
        <taxon>Eukaryota</taxon>
        <taxon>Metazoa</taxon>
        <taxon>Ecdysozoa</taxon>
        <taxon>Arthropoda</taxon>
        <taxon>Chelicerata</taxon>
        <taxon>Arachnida</taxon>
        <taxon>Acari</taxon>
        <taxon>Parasitiformes</taxon>
        <taxon>Ixodida</taxon>
        <taxon>Ixodoidea</taxon>
        <taxon>Ixodidae</taxon>
        <taxon>Rhipicephalinae</taxon>
        <taxon>Rhipicephalus</taxon>
        <taxon>Boophilus</taxon>
    </lineage>
</organism>
<dbReference type="EMBL" id="GHWJ01004470">
    <property type="protein sequence ID" value="NOV37207.1"/>
    <property type="molecule type" value="Transcribed_RNA"/>
</dbReference>
<reference evidence="1" key="1">
    <citation type="submission" date="2019-09" db="EMBL/GenBank/DDBJ databases">
        <title>Organ-specific transcriptomic study of the physiology of the cattle tick, Rhipicephalus microplus.</title>
        <authorList>
            <person name="Tirloni L."/>
            <person name="Braz G."/>
            <person name="Gandara A.C.P."/>
            <person name="Sabadin G.A."/>
            <person name="da Silva R.M."/>
            <person name="Guizzo M.G."/>
            <person name="Machado J.A."/>
            <person name="Costa E.P."/>
            <person name="Gomes H.F."/>
            <person name="Moraes J."/>
            <person name="Mota M.B.S."/>
            <person name="Mesquita R.D."/>
            <person name="Alvarenga P.H."/>
            <person name="Alves F."/>
            <person name="Seixas A."/>
            <person name="da Fonseca R.N."/>
            <person name="Fogaca A."/>
            <person name="Logullo C."/>
            <person name="Tanaka A."/>
            <person name="Daffre S."/>
            <person name="Termignoni C."/>
            <person name="Vaz I.S.Jr."/>
            <person name="Oliveira P.L."/>
            <person name="Ribeiro J.M."/>
        </authorList>
    </citation>
    <scope>NUCLEOTIDE SEQUENCE</scope>
    <source>
        <strain evidence="1">Porto Alegre</strain>
    </source>
</reference>
<evidence type="ECO:0000313" key="1">
    <source>
        <dbReference type="EMBL" id="NOV37207.1"/>
    </source>
</evidence>
<dbReference type="AlphaFoldDB" id="A0A6M2CVG9"/>
<proteinExistence type="predicted"/>